<dbReference type="Pfam" id="PF00561">
    <property type="entry name" value="Abhydrolase_1"/>
    <property type="match status" value="1"/>
</dbReference>
<comment type="catalytic activity">
    <reaction evidence="8">
        <text>1-octadecanoyl-2-(4Z,7Z,10Z,13Z,16Z,19Z-docosahexaenoyl)-sn-glycerol + H2O = 2-(4Z,7Z,10Z,13Z,16Z,19Z-docosahexaenoyl)-glycerol + octadecanoate + H(+)</text>
        <dbReference type="Rhea" id="RHEA:77107"/>
        <dbReference type="ChEBI" id="CHEBI:15377"/>
        <dbReference type="ChEBI" id="CHEBI:15378"/>
        <dbReference type="ChEBI" id="CHEBI:25629"/>
        <dbReference type="ChEBI" id="CHEBI:77129"/>
        <dbReference type="ChEBI" id="CHEBI:186738"/>
    </reaction>
</comment>
<keyword evidence="14" id="KW-1185">Reference proteome</keyword>
<evidence type="ECO:0000256" key="9">
    <source>
        <dbReference type="ARBA" id="ARBA00048504"/>
    </source>
</evidence>
<comment type="catalytic activity">
    <reaction evidence="10">
        <text>1-octadecanoyl-2-(9Z-octadecenoyl)-sn-glycerol + H2O = 2-(9Z-octadecenoyl)-glycerol + octadecanoate + H(+)</text>
        <dbReference type="Rhea" id="RHEA:77103"/>
        <dbReference type="ChEBI" id="CHEBI:15377"/>
        <dbReference type="ChEBI" id="CHEBI:15378"/>
        <dbReference type="ChEBI" id="CHEBI:25629"/>
        <dbReference type="ChEBI" id="CHEBI:73990"/>
        <dbReference type="ChEBI" id="CHEBI:75468"/>
    </reaction>
</comment>
<dbReference type="AlphaFoldDB" id="A0AAV4VXJ3"/>
<reference evidence="13 14" key="1">
    <citation type="submission" date="2021-06" db="EMBL/GenBank/DDBJ databases">
        <title>Caerostris darwini draft genome.</title>
        <authorList>
            <person name="Kono N."/>
            <person name="Arakawa K."/>
        </authorList>
    </citation>
    <scope>NUCLEOTIDE SEQUENCE [LARGE SCALE GENOMIC DNA]</scope>
</reference>
<evidence type="ECO:0000313" key="13">
    <source>
        <dbReference type="EMBL" id="GIY75142.1"/>
    </source>
</evidence>
<evidence type="ECO:0000259" key="12">
    <source>
        <dbReference type="Pfam" id="PF00561"/>
    </source>
</evidence>
<evidence type="ECO:0000256" key="4">
    <source>
        <dbReference type="ARBA" id="ARBA00042703"/>
    </source>
</evidence>
<evidence type="ECO:0000313" key="14">
    <source>
        <dbReference type="Proteomes" id="UP001054837"/>
    </source>
</evidence>
<comment type="caution">
    <text evidence="13">The sequence shown here is derived from an EMBL/GenBank/DDBJ whole genome shotgun (WGS) entry which is preliminary data.</text>
</comment>
<dbReference type="GO" id="GO:0005739">
    <property type="term" value="C:mitochondrion"/>
    <property type="evidence" value="ECO:0007669"/>
    <property type="project" value="TreeGrafter"/>
</dbReference>
<sequence length="286" mass="32085">MAKYNPVPLAYNSLEPEEWDKDKAPVIFLHGMMGYKEYWNEIPKAVANATHRKVYAVDANNHGDSPWTDVFNFDVNLDDLLLFMDTIKAPKAILVGHSMGGVTSMKAATRVPDRVERIVVEDMTASDLPSKIAELLKVQFPMIRKAIDSIPPELDEVEASKFMVDLISKNIPQPPDSDEKPEYKGIVFPLKRNKDGKYVSKANLDTIENALYDLKNLQSNISGVYEGPASFIYGKASHLSVSGDEERIKKHFPNAELVCIEGATHMVHSDCPLEFLVALLNFLQYE</sequence>
<evidence type="ECO:0000256" key="10">
    <source>
        <dbReference type="ARBA" id="ARBA00048513"/>
    </source>
</evidence>
<comment type="similarity">
    <text evidence="1">Belongs to the AB hydrolase superfamily.</text>
</comment>
<evidence type="ECO:0000256" key="11">
    <source>
        <dbReference type="ARBA" id="ARBA00048919"/>
    </source>
</evidence>
<comment type="catalytic activity">
    <reaction evidence="11">
        <text>1-octadecanoyl-2-(5Z,8Z,11Z,14Z-eicosatetraenoyl)-sn-glycerol + H2O = 2-(5Z,8Z,11Z,14Z-eicosatetraenoyl)-glycerol + octadecanoate + H(+)</text>
        <dbReference type="Rhea" id="RHEA:38507"/>
        <dbReference type="ChEBI" id="CHEBI:15377"/>
        <dbReference type="ChEBI" id="CHEBI:15378"/>
        <dbReference type="ChEBI" id="CHEBI:25629"/>
        <dbReference type="ChEBI" id="CHEBI:52392"/>
        <dbReference type="ChEBI" id="CHEBI:75728"/>
    </reaction>
</comment>
<protein>
    <recommendedName>
        <fullName evidence="7">sn-1-specific diacylglycerol lipase ABHD11</fullName>
        <ecNumber evidence="3">3.1.1.116</ecNumber>
    </recommendedName>
    <alternativeName>
        <fullName evidence="4">Alpha/beta hydrolase domain-containing protein 11</fullName>
    </alternativeName>
</protein>
<organism evidence="13 14">
    <name type="scientific">Caerostris darwini</name>
    <dbReference type="NCBI Taxonomy" id="1538125"/>
    <lineage>
        <taxon>Eukaryota</taxon>
        <taxon>Metazoa</taxon>
        <taxon>Ecdysozoa</taxon>
        <taxon>Arthropoda</taxon>
        <taxon>Chelicerata</taxon>
        <taxon>Arachnida</taxon>
        <taxon>Araneae</taxon>
        <taxon>Araneomorphae</taxon>
        <taxon>Entelegynae</taxon>
        <taxon>Araneoidea</taxon>
        <taxon>Araneidae</taxon>
        <taxon>Caerostris</taxon>
    </lineage>
</organism>
<comment type="catalytic activity">
    <reaction evidence="6">
        <text>a 1,3-diacyl-sn-glycerol + H2O = a 1-acyl-sn-glycerol + a fatty acid + H(+)</text>
        <dbReference type="Rhea" id="RHEA:38503"/>
        <dbReference type="ChEBI" id="CHEBI:15377"/>
        <dbReference type="ChEBI" id="CHEBI:15378"/>
        <dbReference type="ChEBI" id="CHEBI:28868"/>
        <dbReference type="ChEBI" id="CHEBI:64683"/>
        <dbReference type="ChEBI" id="CHEBI:77272"/>
    </reaction>
</comment>
<proteinExistence type="inferred from homology"/>
<comment type="catalytic activity">
    <reaction evidence="5">
        <text>a 1,2-diacyl-sn-glycerol + H2O = a 2-acylglycerol + a fatty acid + H(+)</text>
        <dbReference type="Rhea" id="RHEA:33275"/>
        <dbReference type="ChEBI" id="CHEBI:15377"/>
        <dbReference type="ChEBI" id="CHEBI:15378"/>
        <dbReference type="ChEBI" id="CHEBI:17389"/>
        <dbReference type="ChEBI" id="CHEBI:17815"/>
        <dbReference type="ChEBI" id="CHEBI:28868"/>
        <dbReference type="EC" id="3.1.1.116"/>
    </reaction>
</comment>
<dbReference type="InterPro" id="IPR029058">
    <property type="entry name" value="AB_hydrolase_fold"/>
</dbReference>
<dbReference type="Proteomes" id="UP001054837">
    <property type="component" value="Unassembled WGS sequence"/>
</dbReference>
<accession>A0AAV4VXJ3</accession>
<dbReference type="PANTHER" id="PTHR46118:SF4">
    <property type="entry name" value="PROTEIN ABHD11"/>
    <property type="match status" value="1"/>
</dbReference>
<keyword evidence="2" id="KW-0378">Hydrolase</keyword>
<dbReference type="Gene3D" id="3.40.50.1820">
    <property type="entry name" value="alpha/beta hydrolase"/>
    <property type="match status" value="1"/>
</dbReference>
<evidence type="ECO:0000256" key="6">
    <source>
        <dbReference type="ARBA" id="ARBA00043742"/>
    </source>
</evidence>
<dbReference type="PRINTS" id="PR00111">
    <property type="entry name" value="ABHYDROLASE"/>
</dbReference>
<evidence type="ECO:0000256" key="1">
    <source>
        <dbReference type="ARBA" id="ARBA00008645"/>
    </source>
</evidence>
<dbReference type="PANTHER" id="PTHR46118">
    <property type="entry name" value="PROTEIN ABHD11"/>
    <property type="match status" value="1"/>
</dbReference>
<evidence type="ECO:0000256" key="8">
    <source>
        <dbReference type="ARBA" id="ARBA00048283"/>
    </source>
</evidence>
<gene>
    <name evidence="13" type="primary">EAT1</name>
    <name evidence="13" type="ORF">CDAR_372241</name>
</gene>
<feature type="domain" description="AB hydrolase-1" evidence="12">
    <location>
        <begin position="25"/>
        <end position="126"/>
    </location>
</feature>
<dbReference type="InterPro" id="IPR000073">
    <property type="entry name" value="AB_hydrolase_1"/>
</dbReference>
<dbReference type="SUPFAM" id="SSF53474">
    <property type="entry name" value="alpha/beta-Hydrolases"/>
    <property type="match status" value="1"/>
</dbReference>
<evidence type="ECO:0000256" key="5">
    <source>
        <dbReference type="ARBA" id="ARBA00043667"/>
    </source>
</evidence>
<dbReference type="GO" id="GO:0052689">
    <property type="term" value="F:carboxylic ester hydrolase activity"/>
    <property type="evidence" value="ECO:0007669"/>
    <property type="project" value="TreeGrafter"/>
</dbReference>
<dbReference type="EC" id="3.1.1.116" evidence="3"/>
<comment type="catalytic activity">
    <reaction evidence="9">
        <text>1,2-didecanoylglycerol + H2O = decanoylglycerol + decanoate + H(+)</text>
        <dbReference type="Rhea" id="RHEA:48596"/>
        <dbReference type="ChEBI" id="CHEBI:11152"/>
        <dbReference type="ChEBI" id="CHEBI:15377"/>
        <dbReference type="ChEBI" id="CHEBI:15378"/>
        <dbReference type="ChEBI" id="CHEBI:27689"/>
        <dbReference type="ChEBI" id="CHEBI:90605"/>
    </reaction>
</comment>
<evidence type="ECO:0000256" key="2">
    <source>
        <dbReference type="ARBA" id="ARBA00022801"/>
    </source>
</evidence>
<dbReference type="EMBL" id="BPLQ01013825">
    <property type="protein sequence ID" value="GIY75142.1"/>
    <property type="molecule type" value="Genomic_DNA"/>
</dbReference>
<evidence type="ECO:0000256" key="3">
    <source>
        <dbReference type="ARBA" id="ARBA00026104"/>
    </source>
</evidence>
<name>A0AAV4VXJ3_9ARAC</name>
<evidence type="ECO:0000256" key="7">
    <source>
        <dbReference type="ARBA" id="ARBA00044064"/>
    </source>
</evidence>